<dbReference type="PANTHER" id="PTHR22911">
    <property type="entry name" value="ACYL-MALONYL CONDENSING ENZYME-RELATED"/>
    <property type="match status" value="1"/>
</dbReference>
<dbReference type="InterPro" id="IPR037185">
    <property type="entry name" value="EmrE-like"/>
</dbReference>
<organism evidence="3 4">
    <name type="scientific">Tigriopus californicus</name>
    <name type="common">Marine copepod</name>
    <dbReference type="NCBI Taxonomy" id="6832"/>
    <lineage>
        <taxon>Eukaryota</taxon>
        <taxon>Metazoa</taxon>
        <taxon>Ecdysozoa</taxon>
        <taxon>Arthropoda</taxon>
        <taxon>Crustacea</taxon>
        <taxon>Multicrustacea</taxon>
        <taxon>Hexanauplia</taxon>
        <taxon>Copepoda</taxon>
        <taxon>Harpacticoida</taxon>
        <taxon>Harpacticidae</taxon>
        <taxon>Tigriopus</taxon>
    </lineage>
</organism>
<feature type="transmembrane region" description="Helical" evidence="1">
    <location>
        <begin position="271"/>
        <end position="290"/>
    </location>
</feature>
<dbReference type="OrthoDB" id="306876at2759"/>
<dbReference type="InterPro" id="IPR000620">
    <property type="entry name" value="EamA_dom"/>
</dbReference>
<dbReference type="Proteomes" id="UP000318571">
    <property type="component" value="Chromosome 4"/>
</dbReference>
<feature type="transmembrane region" description="Helical" evidence="1">
    <location>
        <begin position="340"/>
        <end position="361"/>
    </location>
</feature>
<evidence type="ECO:0000259" key="2">
    <source>
        <dbReference type="Pfam" id="PF00892"/>
    </source>
</evidence>
<feature type="transmembrane region" description="Helical" evidence="1">
    <location>
        <begin position="133"/>
        <end position="153"/>
    </location>
</feature>
<evidence type="ECO:0000313" key="4">
    <source>
        <dbReference type="Proteomes" id="UP000318571"/>
    </source>
</evidence>
<dbReference type="SUPFAM" id="SSF103481">
    <property type="entry name" value="Multidrug resistance efflux transporter EmrE"/>
    <property type="match status" value="2"/>
</dbReference>
<feature type="domain" description="EamA" evidence="2">
    <location>
        <begin position="245"/>
        <end position="384"/>
    </location>
</feature>
<proteinExistence type="predicted"/>
<keyword evidence="1" id="KW-0812">Transmembrane</keyword>
<feature type="transmembrane region" description="Helical" evidence="1">
    <location>
        <begin position="241"/>
        <end position="259"/>
    </location>
</feature>
<evidence type="ECO:0000256" key="1">
    <source>
        <dbReference type="SAM" id="Phobius"/>
    </source>
</evidence>
<keyword evidence="1" id="KW-0472">Membrane</keyword>
<feature type="transmembrane region" description="Helical" evidence="1">
    <location>
        <begin position="310"/>
        <end position="328"/>
    </location>
</feature>
<keyword evidence="1" id="KW-1133">Transmembrane helix</keyword>
<dbReference type="OMA" id="MQLAACR"/>
<feature type="transmembrane region" description="Helical" evidence="1">
    <location>
        <begin position="159"/>
        <end position="177"/>
    </location>
</feature>
<comment type="caution">
    <text evidence="3">The sequence shown here is derived from an EMBL/GenBank/DDBJ whole genome shotgun (WGS) entry which is preliminary data.</text>
</comment>
<feature type="transmembrane region" description="Helical" evidence="1">
    <location>
        <begin position="93"/>
        <end position="112"/>
    </location>
</feature>
<keyword evidence="4" id="KW-1185">Reference proteome</keyword>
<dbReference type="EMBL" id="VCGU01000011">
    <property type="protein sequence ID" value="TRY67306.1"/>
    <property type="molecule type" value="Genomic_DNA"/>
</dbReference>
<name>A0A553NPF3_TIGCA</name>
<feature type="transmembrane region" description="Helical" evidence="1">
    <location>
        <begin position="63"/>
        <end position="81"/>
    </location>
</feature>
<feature type="transmembrane region" description="Helical" evidence="1">
    <location>
        <begin position="367"/>
        <end position="385"/>
    </location>
</feature>
<dbReference type="AlphaFoldDB" id="A0A553NPF3"/>
<sequence length="401" mass="44057">MAFVCSETVITSHLHLQEDIEQNGYQPLPGSSIAGSESDVPEIEVVPSEALFSRAWLEARPRIKVTLGVVLALLSGLIFTFNGSVMKGYGIDPVDFLAVRGAVQFGVLYLVCRARGIHLWSDEIGTKTKLMMILQGIMGGIGVITGLMSIMMIPLGDALTFIFSSPVFTCICSRIFLKHRLGLWKLVFIGSLVVGIVFVIQPPVLFPEPDIPPHLFHDKRDGDQGKRDGDHDDPDVVVHDLYYYMGALLAVSGAIICSFNNVCVSGTLKHINSMVLVGYVGAASFVISIMCTSFDKKQRIFSTQIVDIAAWEWALIIGMSILGIFAYFSVTKALQLIDPTVVSVLRSTEILLGFFIQVVFMHQLPDAFAIVGASIVFLSIIMIALEANIVRRLPQYVQEWL</sequence>
<gene>
    <name evidence="3" type="ORF">TCAL_07230</name>
</gene>
<dbReference type="Pfam" id="PF00892">
    <property type="entry name" value="EamA"/>
    <property type="match status" value="2"/>
</dbReference>
<feature type="transmembrane region" description="Helical" evidence="1">
    <location>
        <begin position="186"/>
        <end position="206"/>
    </location>
</feature>
<dbReference type="PANTHER" id="PTHR22911:SF137">
    <property type="entry name" value="SOLUTE CARRIER FAMILY 35 MEMBER G2-RELATED"/>
    <property type="match status" value="1"/>
</dbReference>
<dbReference type="STRING" id="6832.A0A553NPF3"/>
<feature type="domain" description="EamA" evidence="2">
    <location>
        <begin position="67"/>
        <end position="200"/>
    </location>
</feature>
<evidence type="ECO:0000313" key="3">
    <source>
        <dbReference type="EMBL" id="TRY67306.1"/>
    </source>
</evidence>
<reference evidence="3 4" key="1">
    <citation type="journal article" date="2018" name="Nat. Ecol. Evol.">
        <title>Genomic signatures of mitonuclear coevolution across populations of Tigriopus californicus.</title>
        <authorList>
            <person name="Barreto F.S."/>
            <person name="Watson E.T."/>
            <person name="Lima T.G."/>
            <person name="Willett C.S."/>
            <person name="Edmands S."/>
            <person name="Li W."/>
            <person name="Burton R.S."/>
        </authorList>
    </citation>
    <scope>NUCLEOTIDE SEQUENCE [LARGE SCALE GENOMIC DNA]</scope>
    <source>
        <strain evidence="3 4">San Diego</strain>
    </source>
</reference>
<protein>
    <recommendedName>
        <fullName evidence="2">EamA domain-containing protein</fullName>
    </recommendedName>
</protein>
<accession>A0A553NPF3</accession>
<dbReference type="GO" id="GO:0016020">
    <property type="term" value="C:membrane"/>
    <property type="evidence" value="ECO:0007669"/>
    <property type="project" value="InterPro"/>
</dbReference>